<evidence type="ECO:0000313" key="2">
    <source>
        <dbReference type="WBParaSite" id="L893_g2439.t1"/>
    </source>
</evidence>
<reference evidence="2" key="1">
    <citation type="submission" date="2016-11" db="UniProtKB">
        <authorList>
            <consortium name="WormBaseParasite"/>
        </authorList>
    </citation>
    <scope>IDENTIFICATION</scope>
</reference>
<keyword evidence="1" id="KW-1185">Reference proteome</keyword>
<proteinExistence type="predicted"/>
<dbReference type="Proteomes" id="UP000095287">
    <property type="component" value="Unplaced"/>
</dbReference>
<sequence>MHTTRPPLCFRRFRKARLEAQHRNVIRLPIVNTVDTAWHITCTGSRSSWRVMLMKTLLVFTNISPQLTLSS</sequence>
<name>A0A1I7ZA58_9BILA</name>
<accession>A0A1I7ZA58</accession>
<dbReference type="AlphaFoldDB" id="A0A1I7ZA58"/>
<evidence type="ECO:0000313" key="1">
    <source>
        <dbReference type="Proteomes" id="UP000095287"/>
    </source>
</evidence>
<dbReference type="WBParaSite" id="L893_g2439.t1">
    <property type="protein sequence ID" value="L893_g2439.t1"/>
    <property type="gene ID" value="L893_g2439"/>
</dbReference>
<protein>
    <submittedName>
        <fullName evidence="2">Uncharacterized protein</fullName>
    </submittedName>
</protein>
<organism evidence="1 2">
    <name type="scientific">Steinernema glaseri</name>
    <dbReference type="NCBI Taxonomy" id="37863"/>
    <lineage>
        <taxon>Eukaryota</taxon>
        <taxon>Metazoa</taxon>
        <taxon>Ecdysozoa</taxon>
        <taxon>Nematoda</taxon>
        <taxon>Chromadorea</taxon>
        <taxon>Rhabditida</taxon>
        <taxon>Tylenchina</taxon>
        <taxon>Panagrolaimomorpha</taxon>
        <taxon>Strongyloidoidea</taxon>
        <taxon>Steinernematidae</taxon>
        <taxon>Steinernema</taxon>
    </lineage>
</organism>